<proteinExistence type="predicted"/>
<gene>
    <name evidence="1" type="ORF">A8F95_11500</name>
</gene>
<evidence type="ECO:0000313" key="2">
    <source>
        <dbReference type="Proteomes" id="UP000092578"/>
    </source>
</evidence>
<dbReference type="EMBL" id="MAYT01000027">
    <property type="protein sequence ID" value="OCA85287.1"/>
    <property type="molecule type" value="Genomic_DNA"/>
</dbReference>
<dbReference type="AlphaFoldDB" id="A0A1B9AN00"/>
<sequence>MNEEKLYEIEIITERGRYGSEVHHNVLQLMLKADIVTVRGQSVRVAEIEVTDEGITRFHGNLVDL</sequence>
<accession>A0A1B9AN00</accession>
<dbReference type="RefSeq" id="WP_065411257.1">
    <property type="nucleotide sequence ID" value="NZ_MAYT01000027.1"/>
</dbReference>
<name>A0A1B9AN00_9BACI</name>
<reference evidence="2" key="1">
    <citation type="submission" date="2016-05" db="EMBL/GenBank/DDBJ databases">
        <authorList>
            <person name="Liu B."/>
            <person name="Wang J."/>
            <person name="Zhu Y."/>
            <person name="Liu G."/>
            <person name="Chen Q."/>
            <person name="Chen Z."/>
            <person name="Lan J."/>
            <person name="Che J."/>
            <person name="Ge C."/>
            <person name="Shi H."/>
            <person name="Pan Z."/>
            <person name="Liu X."/>
        </authorList>
    </citation>
    <scope>NUCLEOTIDE SEQUENCE [LARGE SCALE GENOMIC DNA]</scope>
    <source>
        <strain evidence="2">FJAT-27215</strain>
    </source>
</reference>
<evidence type="ECO:0000313" key="1">
    <source>
        <dbReference type="EMBL" id="OCA85287.1"/>
    </source>
</evidence>
<protein>
    <submittedName>
        <fullName evidence="1">Uncharacterized protein</fullName>
    </submittedName>
</protein>
<organism evidence="1 2">
    <name type="scientific">Pseudobacillus wudalianchiensis</name>
    <dbReference type="NCBI Taxonomy" id="1743143"/>
    <lineage>
        <taxon>Bacteria</taxon>
        <taxon>Bacillati</taxon>
        <taxon>Bacillota</taxon>
        <taxon>Bacilli</taxon>
        <taxon>Bacillales</taxon>
        <taxon>Bacillaceae</taxon>
        <taxon>Pseudobacillus</taxon>
    </lineage>
</organism>
<dbReference type="Proteomes" id="UP000092578">
    <property type="component" value="Unassembled WGS sequence"/>
</dbReference>
<comment type="caution">
    <text evidence="1">The sequence shown here is derived from an EMBL/GenBank/DDBJ whole genome shotgun (WGS) entry which is preliminary data.</text>
</comment>
<keyword evidence="2" id="KW-1185">Reference proteome</keyword>